<dbReference type="Pfam" id="PF00612">
    <property type="entry name" value="IQ"/>
    <property type="match status" value="2"/>
</dbReference>
<proteinExistence type="predicted"/>
<dbReference type="PANTHER" id="PTHR14465:SF0">
    <property type="entry name" value="IQ DOMAIN-CONTAINING PROTEIN H"/>
    <property type="match status" value="1"/>
</dbReference>
<name>A0A5J4VQW8_9EUKA</name>
<evidence type="ECO:0000256" key="1">
    <source>
        <dbReference type="SAM" id="Coils"/>
    </source>
</evidence>
<feature type="compositionally biased region" description="Basic and acidic residues" evidence="2">
    <location>
        <begin position="1072"/>
        <end position="1089"/>
    </location>
</feature>
<evidence type="ECO:0000313" key="4">
    <source>
        <dbReference type="EMBL" id="KAA6384656.1"/>
    </source>
</evidence>
<dbReference type="EMBL" id="SNRW01005650">
    <property type="protein sequence ID" value="KAA6384656.1"/>
    <property type="molecule type" value="Genomic_DNA"/>
</dbReference>
<feature type="region of interest" description="Disordered" evidence="2">
    <location>
        <begin position="619"/>
        <end position="649"/>
    </location>
</feature>
<protein>
    <submittedName>
        <fullName evidence="4">Putative iq calmodulin-binding motif family protein</fullName>
    </submittedName>
</protein>
<gene>
    <name evidence="4" type="ORF">EZS28_019818</name>
</gene>
<feature type="region of interest" description="Disordered" evidence="2">
    <location>
        <begin position="98"/>
        <end position="123"/>
    </location>
</feature>
<evidence type="ECO:0000256" key="2">
    <source>
        <dbReference type="SAM" id="MobiDB-lite"/>
    </source>
</evidence>
<sequence length="1124" mass="126782">MTSVNWGGAGNISQSTQPSAPFGSSSARFTFVEPNSFSALSSNQYQSQQQNLYSLYASPNDFGPYVPIRDKLKRLRQMHDISNPVANANVRAIISQKYGVSQPRKKRTARQTGRNPSGHITHGQTIVNQVIVPSRIRNNPNVRHPQEQLQQIPNPLQTDSYISPYNPKYAQMSAVSLADRGFIKSNEDVTATLGLDKAPALLTSQAQSHTKREIYCVIQAPDGAKIIRPKRAVNQTTQRQPMVVLDLITPIEGDKPKLNALPDHSYKQRVTLAMVKHAEVVRKQQTLKQETEVGQQQQQGYNTGVRGIQQFIQGQSGGWNANDAVSNTQKQEQEQQEQLFQQQQQQLQQQMQQQQLEQQQQQSPEPTLARNYTELLDAFSLHHIIIKRYKTVTSTPEFESYARAFRKEWVRITAALVQMEDWCEDNAVDLAFFDGKKVAEIALDDDFVLDTIQGNQVNALQANNTQNQGFNNQQSGSQFSRLSYGVIMDCIVNIDDVRAILKRPGQKYKGKDKERKAAITIQSQIRMFVQRSKYNRISRKGLAATKIQRRFRAFQIRLAFLAKMEQVLRSREEQFDFLQEQLYAEWSDIKRRKHVHIHLPSIGWDERIRKSVDTRTHVSFPLTNDPNQLKITAKKKDGSQTNTSSNSSPYGALNILEITQGSQQSQQQSNQQQQQQQQNYNQAPDSLLFQLFPSLQNGEFSRLLDLKDPLVDVILISPLPLPNEVLSYIKKLLSAVPAVSVTTTVNVLQGQKGEQDTELTASSAYTAISAVSNVESRLRVIVPENASIFPSYLPLSLQVLLSPQCIKKIRGYTVGQRSIIYGGCLGKYDQALSVQLNTPIFSPLPAIAQAFGTKSGAKRIFASADVNTFPSIYDIYDPALIPAAISRLVSRAPTTTRVLLKIDDEVEGRGHLLCRVKEFIKSALNELEMGMEDVLLSPAVVALAALEEREEEEEKEEMEKAKKNGEQIEDEKKVFPSTHRQFVQKIKENQVLLEETLAPKIAEALGIDAIQDLQAELLTEEEEEKERLIQDRAQKKAKHIANLPEKYRIQPQTPKDQTPTKQQQQQTPSNKIKQEQQQDGQEKDKEKDQQSPPILSLNQLIQILPPFPPCLMFGYASSVNMASA</sequence>
<dbReference type="Gene3D" id="1.20.5.190">
    <property type="match status" value="1"/>
</dbReference>
<feature type="domain" description="IQCH-like ATP-grasp" evidence="3">
    <location>
        <begin position="845"/>
        <end position="921"/>
    </location>
</feature>
<dbReference type="PANTHER" id="PTHR14465">
    <property type="entry name" value="IQ DOMAIN-CONTAINING PROTEIN H"/>
    <property type="match status" value="1"/>
</dbReference>
<feature type="compositionally biased region" description="Basic and acidic residues" evidence="2">
    <location>
        <begin position="957"/>
        <end position="974"/>
    </location>
</feature>
<comment type="caution">
    <text evidence="4">The sequence shown here is derived from an EMBL/GenBank/DDBJ whole genome shotgun (WGS) entry which is preliminary data.</text>
</comment>
<dbReference type="AlphaFoldDB" id="A0A5J4VQW8"/>
<dbReference type="Proteomes" id="UP000324800">
    <property type="component" value="Unassembled WGS sequence"/>
</dbReference>
<feature type="region of interest" description="Disordered" evidence="2">
    <location>
        <begin position="1"/>
        <end position="23"/>
    </location>
</feature>
<dbReference type="SMART" id="SM00015">
    <property type="entry name" value="IQ"/>
    <property type="match status" value="2"/>
</dbReference>
<reference evidence="4 5" key="1">
    <citation type="submission" date="2019-03" db="EMBL/GenBank/DDBJ databases">
        <title>Single cell metagenomics reveals metabolic interactions within the superorganism composed of flagellate Streblomastix strix and complex community of Bacteroidetes bacteria on its surface.</title>
        <authorList>
            <person name="Treitli S.C."/>
            <person name="Kolisko M."/>
            <person name="Husnik F."/>
            <person name="Keeling P."/>
            <person name="Hampl V."/>
        </authorList>
    </citation>
    <scope>NUCLEOTIDE SEQUENCE [LARGE SCALE GENOMIC DNA]</scope>
    <source>
        <strain evidence="4">ST1C</strain>
    </source>
</reference>
<evidence type="ECO:0000259" key="3">
    <source>
        <dbReference type="Pfam" id="PF24923"/>
    </source>
</evidence>
<feature type="compositionally biased region" description="Polar residues" evidence="2">
    <location>
        <begin position="621"/>
        <end position="630"/>
    </location>
</feature>
<feature type="coiled-coil region" evidence="1">
    <location>
        <begin position="325"/>
        <end position="362"/>
    </location>
</feature>
<feature type="region of interest" description="Disordered" evidence="2">
    <location>
        <begin position="661"/>
        <end position="680"/>
    </location>
</feature>
<feature type="region of interest" description="Disordered" evidence="2">
    <location>
        <begin position="1028"/>
        <end position="1094"/>
    </location>
</feature>
<feature type="non-terminal residue" evidence="4">
    <location>
        <position position="1124"/>
    </location>
</feature>
<feature type="compositionally biased region" description="Polar residues" evidence="2">
    <location>
        <begin position="639"/>
        <end position="649"/>
    </location>
</feature>
<dbReference type="PROSITE" id="PS50096">
    <property type="entry name" value="IQ"/>
    <property type="match status" value="1"/>
</dbReference>
<dbReference type="OrthoDB" id="2117703at2759"/>
<dbReference type="Pfam" id="PF24923">
    <property type="entry name" value="ATP-grasp_IQCH"/>
    <property type="match status" value="1"/>
</dbReference>
<keyword evidence="1" id="KW-0175">Coiled coil</keyword>
<accession>A0A5J4VQW8</accession>
<feature type="region of interest" description="Disordered" evidence="2">
    <location>
        <begin position="949"/>
        <end position="974"/>
    </location>
</feature>
<dbReference type="InterPro" id="IPR038752">
    <property type="entry name" value="IQCH"/>
</dbReference>
<organism evidence="4 5">
    <name type="scientific">Streblomastix strix</name>
    <dbReference type="NCBI Taxonomy" id="222440"/>
    <lineage>
        <taxon>Eukaryota</taxon>
        <taxon>Metamonada</taxon>
        <taxon>Preaxostyla</taxon>
        <taxon>Oxymonadida</taxon>
        <taxon>Streblomastigidae</taxon>
        <taxon>Streblomastix</taxon>
    </lineage>
</organism>
<evidence type="ECO:0000313" key="5">
    <source>
        <dbReference type="Proteomes" id="UP000324800"/>
    </source>
</evidence>
<feature type="compositionally biased region" description="Low complexity" evidence="2">
    <location>
        <begin position="1050"/>
        <end position="1071"/>
    </location>
</feature>
<dbReference type="InterPro" id="IPR056855">
    <property type="entry name" value="ATP-grasp_IQCH"/>
</dbReference>
<dbReference type="InterPro" id="IPR000048">
    <property type="entry name" value="IQ_motif_EF-hand-BS"/>
</dbReference>